<accession>A0A2T3JKX2</accession>
<dbReference type="EMBL" id="PYMO01000012">
    <property type="protein sequence ID" value="PSU24473.1"/>
    <property type="molecule type" value="Genomic_DNA"/>
</dbReference>
<evidence type="ECO:0000313" key="2">
    <source>
        <dbReference type="EMBL" id="PSU49655.1"/>
    </source>
</evidence>
<gene>
    <name evidence="2" type="ORF">C9J18_15675</name>
    <name evidence="1" type="ORF">CTM96_12575</name>
</gene>
<comment type="caution">
    <text evidence="2">The sequence shown here is derived from an EMBL/GenBank/DDBJ whole genome shotgun (WGS) entry which is preliminary data.</text>
</comment>
<reference evidence="3 4" key="1">
    <citation type="submission" date="2018-03" db="EMBL/GenBank/DDBJ databases">
        <title>Whole genome sequencing of Histamine producing bacteria.</title>
        <authorList>
            <person name="Butler K."/>
        </authorList>
    </citation>
    <scope>NUCLEOTIDE SEQUENCE [LARGE SCALE GENOMIC DNA]</scope>
    <source>
        <strain evidence="2 4">FS-6.1</strain>
        <strain evidence="1 3">FS-6.2</strain>
    </source>
</reference>
<name>A0A2T3JKX2_PHOPO</name>
<keyword evidence="3" id="KW-1185">Reference proteome</keyword>
<dbReference type="Proteomes" id="UP000241405">
    <property type="component" value="Unassembled WGS sequence"/>
</dbReference>
<sequence>MLFLMILFFKKYIKVSKASVKLLELYAILMVLAAIENDCNKMIFLKTFGLDLFFIYYQVHYQFACIVI</sequence>
<protein>
    <submittedName>
        <fullName evidence="2">Uncharacterized protein</fullName>
    </submittedName>
</protein>
<dbReference type="AlphaFoldDB" id="A0A2T3JKX2"/>
<organism evidence="2 4">
    <name type="scientific">Photobacterium phosphoreum</name>
    <dbReference type="NCBI Taxonomy" id="659"/>
    <lineage>
        <taxon>Bacteria</taxon>
        <taxon>Pseudomonadati</taxon>
        <taxon>Pseudomonadota</taxon>
        <taxon>Gammaproteobacteria</taxon>
        <taxon>Vibrionales</taxon>
        <taxon>Vibrionaceae</taxon>
        <taxon>Photobacterium</taxon>
    </lineage>
</organism>
<proteinExistence type="predicted"/>
<evidence type="ECO:0000313" key="3">
    <source>
        <dbReference type="Proteomes" id="UP000241405"/>
    </source>
</evidence>
<evidence type="ECO:0000313" key="4">
    <source>
        <dbReference type="Proteomes" id="UP000241618"/>
    </source>
</evidence>
<evidence type="ECO:0000313" key="1">
    <source>
        <dbReference type="EMBL" id="PSU24473.1"/>
    </source>
</evidence>
<dbReference type="Proteomes" id="UP000241618">
    <property type="component" value="Unassembled WGS sequence"/>
</dbReference>
<dbReference type="EMBL" id="PYMP01000016">
    <property type="protein sequence ID" value="PSU49655.1"/>
    <property type="molecule type" value="Genomic_DNA"/>
</dbReference>